<dbReference type="Gene3D" id="3.30.559.10">
    <property type="entry name" value="Chloramphenicol acetyltransferase-like domain"/>
    <property type="match status" value="1"/>
</dbReference>
<dbReference type="FunFam" id="3.30.300.30:FF:000010">
    <property type="entry name" value="Enterobactin synthetase component F"/>
    <property type="match status" value="1"/>
</dbReference>
<dbReference type="Pfam" id="PF00550">
    <property type="entry name" value="PP-binding"/>
    <property type="match status" value="1"/>
</dbReference>
<dbReference type="InterPro" id="IPR036736">
    <property type="entry name" value="ACP-like_sf"/>
</dbReference>
<dbReference type="GO" id="GO:0044550">
    <property type="term" value="P:secondary metabolite biosynthetic process"/>
    <property type="evidence" value="ECO:0007669"/>
    <property type="project" value="TreeGrafter"/>
</dbReference>
<dbReference type="CDD" id="cd17643">
    <property type="entry name" value="A_NRPS_Cytc1-like"/>
    <property type="match status" value="1"/>
</dbReference>
<dbReference type="InterPro" id="IPR045851">
    <property type="entry name" value="AMP-bd_C_sf"/>
</dbReference>
<dbReference type="FunFam" id="1.10.1200.10:FF:000005">
    <property type="entry name" value="Nonribosomal peptide synthetase 1"/>
    <property type="match status" value="1"/>
</dbReference>
<dbReference type="PANTHER" id="PTHR45527">
    <property type="entry name" value="NONRIBOSOMAL PEPTIDE SYNTHETASE"/>
    <property type="match status" value="1"/>
</dbReference>
<dbReference type="RefSeq" id="WP_138589679.1">
    <property type="nucleotide sequence ID" value="NZ_PNBX01000005.1"/>
</dbReference>
<reference evidence="7" key="2">
    <citation type="submission" date="2019-06" db="EMBL/GenBank/DDBJ databases">
        <title>Co-occurence of chitin degradation, pigmentation and bioactivity in marine Pseudoalteromonas.</title>
        <authorList>
            <person name="Sonnenschein E.C."/>
            <person name="Bech P.K."/>
        </authorList>
    </citation>
    <scope>NUCLEOTIDE SEQUENCE [LARGE SCALE GENOMIC DNA]</scope>
    <source>
        <strain evidence="7">S3790</strain>
    </source>
</reference>
<dbReference type="Gene3D" id="3.40.50.980">
    <property type="match status" value="2"/>
</dbReference>
<evidence type="ECO:0000259" key="5">
    <source>
        <dbReference type="PROSITE" id="PS50075"/>
    </source>
</evidence>
<dbReference type="InterPro" id="IPR023213">
    <property type="entry name" value="CAT-like_dom_sf"/>
</dbReference>
<dbReference type="InterPro" id="IPR010071">
    <property type="entry name" value="AA_adenyl_dom"/>
</dbReference>
<feature type="domain" description="Carrier" evidence="5">
    <location>
        <begin position="493"/>
        <end position="567"/>
    </location>
</feature>
<evidence type="ECO:0000256" key="4">
    <source>
        <dbReference type="ARBA" id="ARBA00022553"/>
    </source>
</evidence>
<dbReference type="PROSITE" id="PS00455">
    <property type="entry name" value="AMP_BINDING"/>
    <property type="match status" value="2"/>
</dbReference>
<keyword evidence="4" id="KW-0597">Phosphoprotein</keyword>
<dbReference type="EMBL" id="PNBX01000005">
    <property type="protein sequence ID" value="TMO70320.1"/>
    <property type="molecule type" value="Genomic_DNA"/>
</dbReference>
<evidence type="ECO:0000256" key="2">
    <source>
        <dbReference type="ARBA" id="ARBA00006432"/>
    </source>
</evidence>
<feature type="non-terminal residue" evidence="6">
    <location>
        <position position="1"/>
    </location>
</feature>
<dbReference type="PANTHER" id="PTHR45527:SF1">
    <property type="entry name" value="FATTY ACID SYNTHASE"/>
    <property type="match status" value="1"/>
</dbReference>
<sequence>ALNERANQLAHWLRVRYEATYAKPLQANTLIALFVEPGFDLVLSILAVLKAGAAYVPMAPSNPAVRNQHVLDDSTPALVLSSAQAHPAFEAHLSSSAPVMIMQGNELDTYPVTAPQVEYQPNDLAYVIYTSGTTGKAKGVLQDHANVMRLFAATHPDYQFSDQDVWMLYHAYTFDFSVWEMWGALLHGGRLVIPEQDSVRDFAQIALLCQQEGVSVLNQTPGAFQGFAEAALTLELDFPALRYVIFGGDKLNPASLMDWWKKYGDTQPQLVNMYGITETTVHTTYQPLSIEHASECSTIGRVLRDMQAYVLNEQGQLVPPGVPGELYVGGAGLSPGYLNRPELNAARFVENPFADESMTALGYTRMYKTGDVVRWLADGTLEYLGRNDSQVKIRGYRIELGEIEAALLQQDSVQQAALLIDDSKGHARLLAYVTSDDDSLGQTLKRALSQLLPAYMVPAHIMVLKKLPLTVNGKLDRSALPRPTQVEVQTYVAPSTQTEQVLCDVWQTVLNVQQVGVEDNYYELGGDSIISIKLVTRSKQLGIEFSLADLLATQTVALLAQRIDKGEVQVQQSVKSHPFSLLNKADKACLPEGVEDAYPVSRLQLGMLYHTQVNTGSLYHDLISYPFTLALDEACLRDTLAVLSARHPILRTQIALSGFSEPLQLVHEQAEIELYIGQSDDSLQAVHDWYEQEHQRGFADNDYPLLRVAAHKIDAQRFHLSFSVHHAIIDGWSEAALTAEVAELYGKALAQAPLSQPPLVACYRDFIAQEQAALNETRNHAFWRSQFEDVKAEPVLLAPSEDSNIASLAGKESDYITFSFGAAEAKALQALAVHCDVSLKTLMFAAHSKALSLATGHEQVVSGLSVHGRPEVMDSDKVLGLFVNVLPVTVACQGSSWRHFIQAVQTQMDAVEAQRFFPLEVVKELVGEEPFQVAFNYTSFNAYWQQDSVDAEDLLAGRMGVAENSLPLSLNVQTYQNSDDIVCSLSTLRSHYKTGVGVTYAKLYQRIIALMLQDDSASPQQVLSSIEQHQQLIQWNGEQVCFGEQGIVALFEQQVAKNPDAPALITSETTYSYGQLNVMANRRAAMIMANVDTQPIMIGVYHSTRLDMVLSMLATLKVGAAYVPFATGTPTSRLVYIIDDCQLSLVLSDSTQQRSLSEALSHSTCTPVCLHVDEYDNQSYSEDNLGVRTTLSDLAYVMYTSGTTGKPKGAMIPQRGVVSLVNNTNYIAISRDDVFVQLANPAFDAATFEIWGALTQGASLVLPHSNMVLEAEEIEAVLTDHQVSVLFLTRALFDSVYSDSPDMFGALKYLMVGGEALTPSIMNRLVSQSVRPQHILNGYGPTESTTFTTTYECQLSEG</sequence>
<feature type="non-terminal residue" evidence="6">
    <location>
        <position position="1358"/>
    </location>
</feature>
<dbReference type="Proteomes" id="UP000307217">
    <property type="component" value="Unassembled WGS sequence"/>
</dbReference>
<comment type="similarity">
    <text evidence="2">Belongs to the ATP-dependent AMP-binding enzyme family.</text>
</comment>
<dbReference type="Pfam" id="PF00668">
    <property type="entry name" value="Condensation"/>
    <property type="match status" value="1"/>
</dbReference>
<gene>
    <name evidence="6" type="ORF">CWC19_01590</name>
</gene>
<dbReference type="InterPro" id="IPR042099">
    <property type="entry name" value="ANL_N_sf"/>
</dbReference>
<dbReference type="Gene3D" id="3.30.300.30">
    <property type="match status" value="1"/>
</dbReference>
<dbReference type="NCBIfam" id="TIGR01733">
    <property type="entry name" value="AA-adenyl-dom"/>
    <property type="match status" value="1"/>
</dbReference>
<dbReference type="Pfam" id="PF13193">
    <property type="entry name" value="AMP-binding_C"/>
    <property type="match status" value="1"/>
</dbReference>
<protein>
    <recommendedName>
        <fullName evidence="5">Carrier domain-containing protein</fullName>
    </recommendedName>
</protein>
<dbReference type="InterPro" id="IPR001242">
    <property type="entry name" value="Condensation_dom"/>
</dbReference>
<evidence type="ECO:0000313" key="6">
    <source>
        <dbReference type="EMBL" id="TMO70320.1"/>
    </source>
</evidence>
<name>A0A5S3VE03_9GAMM</name>
<dbReference type="PROSITE" id="PS50075">
    <property type="entry name" value="CARRIER"/>
    <property type="match status" value="1"/>
</dbReference>
<dbReference type="InterPro" id="IPR000873">
    <property type="entry name" value="AMP-dep_synth/lig_dom"/>
</dbReference>
<dbReference type="GO" id="GO:0003824">
    <property type="term" value="F:catalytic activity"/>
    <property type="evidence" value="ECO:0007669"/>
    <property type="project" value="InterPro"/>
</dbReference>
<dbReference type="InterPro" id="IPR020845">
    <property type="entry name" value="AMP-binding_CS"/>
</dbReference>
<dbReference type="GO" id="GO:0005737">
    <property type="term" value="C:cytoplasm"/>
    <property type="evidence" value="ECO:0007669"/>
    <property type="project" value="TreeGrafter"/>
</dbReference>
<evidence type="ECO:0000256" key="1">
    <source>
        <dbReference type="ARBA" id="ARBA00001957"/>
    </source>
</evidence>
<dbReference type="InterPro" id="IPR029058">
    <property type="entry name" value="AB_hydrolase_fold"/>
</dbReference>
<evidence type="ECO:0000256" key="3">
    <source>
        <dbReference type="ARBA" id="ARBA00022450"/>
    </source>
</evidence>
<dbReference type="GO" id="GO:0031177">
    <property type="term" value="F:phosphopantetheine binding"/>
    <property type="evidence" value="ECO:0007669"/>
    <property type="project" value="TreeGrafter"/>
</dbReference>
<dbReference type="GO" id="GO:0043041">
    <property type="term" value="P:amino acid activation for nonribosomal peptide biosynthetic process"/>
    <property type="evidence" value="ECO:0007669"/>
    <property type="project" value="TreeGrafter"/>
</dbReference>
<dbReference type="Gene3D" id="3.40.50.12780">
    <property type="entry name" value="N-terminal domain of ligase-like"/>
    <property type="match status" value="1"/>
</dbReference>
<dbReference type="Pfam" id="PF00501">
    <property type="entry name" value="AMP-binding"/>
    <property type="match status" value="2"/>
</dbReference>
<keyword evidence="3" id="KW-0596">Phosphopantetheine</keyword>
<accession>A0A5S3VE03</accession>
<dbReference type="Gene3D" id="3.40.50.1820">
    <property type="entry name" value="alpha/beta hydrolase"/>
    <property type="match status" value="1"/>
</dbReference>
<organism evidence="6 7">
    <name type="scientific">Pseudoalteromonas aurantia</name>
    <dbReference type="NCBI Taxonomy" id="43654"/>
    <lineage>
        <taxon>Bacteria</taxon>
        <taxon>Pseudomonadati</taxon>
        <taxon>Pseudomonadota</taxon>
        <taxon>Gammaproteobacteria</taxon>
        <taxon>Alteromonadales</taxon>
        <taxon>Pseudoalteromonadaceae</taxon>
        <taxon>Pseudoalteromonas</taxon>
    </lineage>
</organism>
<dbReference type="SUPFAM" id="SSF52777">
    <property type="entry name" value="CoA-dependent acyltransferases"/>
    <property type="match status" value="2"/>
</dbReference>
<dbReference type="SUPFAM" id="SSF47336">
    <property type="entry name" value="ACP-like"/>
    <property type="match status" value="1"/>
</dbReference>
<dbReference type="OrthoDB" id="9757559at2"/>
<comment type="caution">
    <text evidence="6">The sequence shown here is derived from an EMBL/GenBank/DDBJ whole genome shotgun (WGS) entry which is preliminary data.</text>
</comment>
<dbReference type="InterPro" id="IPR025110">
    <property type="entry name" value="AMP-bd_C"/>
</dbReference>
<dbReference type="Gene3D" id="3.30.559.30">
    <property type="entry name" value="Nonribosomal peptide synthetase, condensation domain"/>
    <property type="match status" value="1"/>
</dbReference>
<dbReference type="InterPro" id="IPR009081">
    <property type="entry name" value="PP-bd_ACP"/>
</dbReference>
<proteinExistence type="inferred from homology"/>
<reference evidence="6 7" key="1">
    <citation type="submission" date="2018-01" db="EMBL/GenBank/DDBJ databases">
        <authorList>
            <person name="Paulsen S."/>
            <person name="Gram L.K."/>
        </authorList>
    </citation>
    <scope>NUCLEOTIDE SEQUENCE [LARGE SCALE GENOMIC DNA]</scope>
    <source>
        <strain evidence="6 7">S3790</strain>
    </source>
</reference>
<comment type="cofactor">
    <cofactor evidence="1">
        <name>pantetheine 4'-phosphate</name>
        <dbReference type="ChEBI" id="CHEBI:47942"/>
    </cofactor>
</comment>
<evidence type="ECO:0000313" key="7">
    <source>
        <dbReference type="Proteomes" id="UP000307217"/>
    </source>
</evidence>
<dbReference type="SUPFAM" id="SSF56801">
    <property type="entry name" value="Acetyl-CoA synthetase-like"/>
    <property type="match status" value="2"/>
</dbReference>